<evidence type="ECO:0000256" key="4">
    <source>
        <dbReference type="ARBA" id="ARBA00022989"/>
    </source>
</evidence>
<keyword evidence="5 6" id="KW-0472">Membrane</keyword>
<evidence type="ECO:0000256" key="3">
    <source>
        <dbReference type="ARBA" id="ARBA00022692"/>
    </source>
</evidence>
<feature type="transmembrane region" description="Helical" evidence="6">
    <location>
        <begin position="39"/>
        <end position="66"/>
    </location>
</feature>
<evidence type="ECO:0000256" key="2">
    <source>
        <dbReference type="ARBA" id="ARBA00022475"/>
    </source>
</evidence>
<dbReference type="PANTHER" id="PTHR30086:SF20">
    <property type="entry name" value="ARGININE EXPORTER PROTEIN ARGO-RELATED"/>
    <property type="match status" value="1"/>
</dbReference>
<dbReference type="GO" id="GO:0015171">
    <property type="term" value="F:amino acid transmembrane transporter activity"/>
    <property type="evidence" value="ECO:0007669"/>
    <property type="project" value="TreeGrafter"/>
</dbReference>
<sequence length="213" mass="22732">MEMLHGLVVITFVHLLAAASPGPDFVLVTQQTLSRGRRVGLLCSLGIALGLSIHIVYSAFGLAAVIANSAEALWAIKLLGGAYLLYLGIKGLRSRPTLNEAGVVAGSVPDAPHSAWRVVGTGFLCNALNPKAPIYFVALFTIVLSPAMPLYQIAIYGAWIMLLQLGWFSAVALLLSTPRIQRAFQRGSHWIDRVLGAAMIALGLKVLMTRVSS</sequence>
<dbReference type="PANTHER" id="PTHR30086">
    <property type="entry name" value="ARGININE EXPORTER PROTEIN ARGO"/>
    <property type="match status" value="1"/>
</dbReference>
<proteinExistence type="predicted"/>
<accession>A0AB74UI80</accession>
<keyword evidence="3 6" id="KW-0812">Transmembrane</keyword>
<keyword evidence="4 6" id="KW-1133">Transmembrane helix</keyword>
<dbReference type="RefSeq" id="WP_353981358.1">
    <property type="nucleotide sequence ID" value="NZ_CP159578.1"/>
</dbReference>
<gene>
    <name evidence="7" type="ORF">ABV408_05025</name>
</gene>
<feature type="transmembrane region" description="Helical" evidence="6">
    <location>
        <begin position="72"/>
        <end position="89"/>
    </location>
</feature>
<organism evidence="7">
    <name type="scientific">Salinicola endophyticus</name>
    <dbReference type="NCBI Taxonomy" id="1949083"/>
    <lineage>
        <taxon>Bacteria</taxon>
        <taxon>Pseudomonadati</taxon>
        <taxon>Pseudomonadota</taxon>
        <taxon>Gammaproteobacteria</taxon>
        <taxon>Oceanospirillales</taxon>
        <taxon>Halomonadaceae</taxon>
        <taxon>Salinicola</taxon>
    </lineage>
</organism>
<dbReference type="Pfam" id="PF01810">
    <property type="entry name" value="LysE"/>
    <property type="match status" value="1"/>
</dbReference>
<reference evidence="7" key="1">
    <citation type="submission" date="2024-06" db="EMBL/GenBank/DDBJ databases">
        <title>Complete genome of Salinicola endophyticus HNIBRBA4755.</title>
        <authorList>
            <person name="Shin S.Y."/>
            <person name="Kang H."/>
            <person name="Song J."/>
        </authorList>
    </citation>
    <scope>NUCLEOTIDE SEQUENCE</scope>
    <source>
        <strain evidence="7">HNIBRBA4755</strain>
    </source>
</reference>
<dbReference type="AlphaFoldDB" id="A0AB74UI80"/>
<evidence type="ECO:0000256" key="6">
    <source>
        <dbReference type="SAM" id="Phobius"/>
    </source>
</evidence>
<feature type="transmembrane region" description="Helical" evidence="6">
    <location>
        <begin position="157"/>
        <end position="178"/>
    </location>
</feature>
<keyword evidence="2" id="KW-1003">Cell membrane</keyword>
<feature type="transmembrane region" description="Helical" evidence="6">
    <location>
        <begin position="132"/>
        <end position="151"/>
    </location>
</feature>
<dbReference type="InterPro" id="IPR001123">
    <property type="entry name" value="LeuE-type"/>
</dbReference>
<protein>
    <submittedName>
        <fullName evidence="7">LysE family transporter</fullName>
    </submittedName>
</protein>
<dbReference type="GO" id="GO:0005886">
    <property type="term" value="C:plasma membrane"/>
    <property type="evidence" value="ECO:0007669"/>
    <property type="project" value="UniProtKB-SubCell"/>
</dbReference>
<evidence type="ECO:0000313" key="7">
    <source>
        <dbReference type="EMBL" id="XCJ80540.1"/>
    </source>
</evidence>
<evidence type="ECO:0000256" key="1">
    <source>
        <dbReference type="ARBA" id="ARBA00004651"/>
    </source>
</evidence>
<dbReference type="PIRSF" id="PIRSF006324">
    <property type="entry name" value="LeuE"/>
    <property type="match status" value="1"/>
</dbReference>
<comment type="subcellular location">
    <subcellularLocation>
        <location evidence="1">Cell membrane</location>
        <topology evidence="1">Multi-pass membrane protein</topology>
    </subcellularLocation>
</comment>
<dbReference type="EMBL" id="CP159578">
    <property type="protein sequence ID" value="XCJ80540.1"/>
    <property type="molecule type" value="Genomic_DNA"/>
</dbReference>
<evidence type="ECO:0000256" key="5">
    <source>
        <dbReference type="ARBA" id="ARBA00023136"/>
    </source>
</evidence>
<name>A0AB74UI80_9GAMM</name>
<feature type="transmembrane region" description="Helical" evidence="6">
    <location>
        <begin position="6"/>
        <end position="27"/>
    </location>
</feature>